<dbReference type="AlphaFoldDB" id="A0A1E7EUK8"/>
<keyword evidence="1" id="KW-0472">Membrane</keyword>
<protein>
    <submittedName>
        <fullName evidence="2">Uncharacterized protein</fullName>
    </submittedName>
</protein>
<keyword evidence="1" id="KW-1133">Transmembrane helix</keyword>
<keyword evidence="3" id="KW-1185">Reference proteome</keyword>
<keyword evidence="1" id="KW-0812">Transmembrane</keyword>
<organism evidence="2 3">
    <name type="scientific">Fragilariopsis cylindrus CCMP1102</name>
    <dbReference type="NCBI Taxonomy" id="635003"/>
    <lineage>
        <taxon>Eukaryota</taxon>
        <taxon>Sar</taxon>
        <taxon>Stramenopiles</taxon>
        <taxon>Ochrophyta</taxon>
        <taxon>Bacillariophyta</taxon>
        <taxon>Bacillariophyceae</taxon>
        <taxon>Bacillariophycidae</taxon>
        <taxon>Bacillariales</taxon>
        <taxon>Bacillariaceae</taxon>
        <taxon>Fragilariopsis</taxon>
    </lineage>
</organism>
<dbReference type="EMBL" id="KV784374">
    <property type="protein sequence ID" value="OEU09728.1"/>
    <property type="molecule type" value="Genomic_DNA"/>
</dbReference>
<accession>A0A1E7EUK8</accession>
<sequence>MNYNLTSFVIASMVVIVFMGSTATVAAKSNQLLRGGRAGRQLEKGNDDTILIPPFTATTNTTYADDTSRSAMTAISTRVVKGGVQSVTIRKFAGGICTAATVVTTPMTPMTEVDK</sequence>
<dbReference type="Proteomes" id="UP000095751">
    <property type="component" value="Unassembled WGS sequence"/>
</dbReference>
<gene>
    <name evidence="2" type="ORF">FRACYDRAFT_247984</name>
</gene>
<evidence type="ECO:0000313" key="2">
    <source>
        <dbReference type="EMBL" id="OEU09728.1"/>
    </source>
</evidence>
<name>A0A1E7EUK8_9STRA</name>
<proteinExistence type="predicted"/>
<dbReference type="KEGG" id="fcy:FRACYDRAFT_247984"/>
<feature type="transmembrane region" description="Helical" evidence="1">
    <location>
        <begin position="6"/>
        <end position="27"/>
    </location>
</feature>
<evidence type="ECO:0000256" key="1">
    <source>
        <dbReference type="SAM" id="Phobius"/>
    </source>
</evidence>
<reference evidence="2 3" key="1">
    <citation type="submission" date="2016-09" db="EMBL/GenBank/DDBJ databases">
        <title>Extensive genetic diversity and differential bi-allelic expression allows diatom success in the polar Southern Ocean.</title>
        <authorList>
            <consortium name="DOE Joint Genome Institute"/>
            <person name="Mock T."/>
            <person name="Otillar R.P."/>
            <person name="Strauss J."/>
            <person name="Dupont C."/>
            <person name="Frickenhaus S."/>
            <person name="Maumus F."/>
            <person name="Mcmullan M."/>
            <person name="Sanges R."/>
            <person name="Schmutz J."/>
            <person name="Toseland A."/>
            <person name="Valas R."/>
            <person name="Veluchamy A."/>
            <person name="Ward B.J."/>
            <person name="Allen A."/>
            <person name="Barry K."/>
            <person name="Falciatore A."/>
            <person name="Ferrante M."/>
            <person name="Fortunato A.E."/>
            <person name="Gloeckner G."/>
            <person name="Gruber A."/>
            <person name="Hipkin R."/>
            <person name="Janech M."/>
            <person name="Kroth P."/>
            <person name="Leese F."/>
            <person name="Lindquist E."/>
            <person name="Lyon B.R."/>
            <person name="Martin J."/>
            <person name="Mayer C."/>
            <person name="Parker M."/>
            <person name="Quesneville H."/>
            <person name="Raymond J."/>
            <person name="Uhlig C."/>
            <person name="Valentin K.U."/>
            <person name="Worden A.Z."/>
            <person name="Armbrust E.V."/>
            <person name="Bowler C."/>
            <person name="Green B."/>
            <person name="Moulton V."/>
            <person name="Van Oosterhout C."/>
            <person name="Grigoriev I."/>
        </authorList>
    </citation>
    <scope>NUCLEOTIDE SEQUENCE [LARGE SCALE GENOMIC DNA]</scope>
    <source>
        <strain evidence="2 3">CCMP1102</strain>
    </source>
</reference>
<dbReference type="InParanoid" id="A0A1E7EUK8"/>
<evidence type="ECO:0000313" key="3">
    <source>
        <dbReference type="Proteomes" id="UP000095751"/>
    </source>
</evidence>